<dbReference type="CDD" id="cd00130">
    <property type="entry name" value="PAS"/>
    <property type="match status" value="2"/>
</dbReference>
<name>A0A1X7JYZ1_9BACT</name>
<accession>A0A1X7JYZ1</accession>
<dbReference type="InterPro" id="IPR029016">
    <property type="entry name" value="GAF-like_dom_sf"/>
</dbReference>
<dbReference type="OrthoDB" id="5162at2"/>
<dbReference type="NCBIfam" id="TIGR00229">
    <property type="entry name" value="sensory_box"/>
    <property type="match status" value="2"/>
</dbReference>
<dbReference type="InterPro" id="IPR037522">
    <property type="entry name" value="HD_GYP_dom"/>
</dbReference>
<dbReference type="InterPro" id="IPR001610">
    <property type="entry name" value="PAC"/>
</dbReference>
<dbReference type="PANTHER" id="PTHR43155">
    <property type="entry name" value="CYCLIC DI-GMP PHOSPHODIESTERASE PA4108-RELATED"/>
    <property type="match status" value="1"/>
</dbReference>
<organism evidence="2 3">
    <name type="scientific">Dethiosulfovibrio salsuginis</name>
    <dbReference type="NCBI Taxonomy" id="561720"/>
    <lineage>
        <taxon>Bacteria</taxon>
        <taxon>Thermotogati</taxon>
        <taxon>Synergistota</taxon>
        <taxon>Synergistia</taxon>
        <taxon>Synergistales</taxon>
        <taxon>Dethiosulfovibrionaceae</taxon>
        <taxon>Dethiosulfovibrio</taxon>
    </lineage>
</organism>
<keyword evidence="3" id="KW-1185">Reference proteome</keyword>
<feature type="domain" description="HD-GYP" evidence="1">
    <location>
        <begin position="476"/>
        <end position="670"/>
    </location>
</feature>
<gene>
    <name evidence="2" type="ORF">SAMN06275492_11827</name>
</gene>
<dbReference type="PANTHER" id="PTHR43155:SF2">
    <property type="entry name" value="CYCLIC DI-GMP PHOSPHODIESTERASE PA4108"/>
    <property type="match status" value="1"/>
</dbReference>
<dbReference type="SUPFAM" id="SSF55785">
    <property type="entry name" value="PYP-like sensor domain (PAS domain)"/>
    <property type="match status" value="2"/>
</dbReference>
<dbReference type="AlphaFoldDB" id="A0A1X7JYZ1"/>
<dbReference type="STRING" id="561720.SAMN06275492_11827"/>
<dbReference type="PROSITE" id="PS51832">
    <property type="entry name" value="HD_GYP"/>
    <property type="match status" value="1"/>
</dbReference>
<dbReference type="SUPFAM" id="SSF109604">
    <property type="entry name" value="HD-domain/PDEase-like"/>
    <property type="match status" value="1"/>
</dbReference>
<evidence type="ECO:0000313" key="2">
    <source>
        <dbReference type="EMBL" id="SMG33388.1"/>
    </source>
</evidence>
<evidence type="ECO:0000259" key="1">
    <source>
        <dbReference type="PROSITE" id="PS51832"/>
    </source>
</evidence>
<dbReference type="SMART" id="SM00086">
    <property type="entry name" value="PAC"/>
    <property type="match status" value="2"/>
</dbReference>
<proteinExistence type="predicted"/>
<reference evidence="3" key="1">
    <citation type="submission" date="2017-04" db="EMBL/GenBank/DDBJ databases">
        <authorList>
            <person name="Varghese N."/>
            <person name="Submissions S."/>
        </authorList>
    </citation>
    <scope>NUCLEOTIDE SEQUENCE [LARGE SCALE GENOMIC DNA]</scope>
    <source>
        <strain evidence="3">USBA 82</strain>
    </source>
</reference>
<dbReference type="Proteomes" id="UP000193355">
    <property type="component" value="Unassembled WGS sequence"/>
</dbReference>
<dbReference type="Gene3D" id="1.10.3210.10">
    <property type="entry name" value="Hypothetical protein af1432"/>
    <property type="match status" value="1"/>
</dbReference>
<dbReference type="SUPFAM" id="SSF55781">
    <property type="entry name" value="GAF domain-like"/>
    <property type="match status" value="1"/>
</dbReference>
<dbReference type="InterPro" id="IPR000014">
    <property type="entry name" value="PAS"/>
</dbReference>
<dbReference type="CDD" id="cd00077">
    <property type="entry name" value="HDc"/>
    <property type="match status" value="1"/>
</dbReference>
<dbReference type="Pfam" id="PF13426">
    <property type="entry name" value="PAS_9"/>
    <property type="match status" value="2"/>
</dbReference>
<dbReference type="NCBIfam" id="TIGR00277">
    <property type="entry name" value="HDIG"/>
    <property type="match status" value="1"/>
</dbReference>
<dbReference type="Pfam" id="PF13487">
    <property type="entry name" value="HD_5"/>
    <property type="match status" value="1"/>
</dbReference>
<dbReference type="InterPro" id="IPR003607">
    <property type="entry name" value="HD/PDEase_dom"/>
</dbReference>
<protein>
    <submittedName>
        <fullName evidence="2">PAS domain S-box-containing protein/HDIG domain-containing protein</fullName>
    </submittedName>
</protein>
<sequence length="670" mass="75749">MSQNVHSDLLFQSPVPIVVLKGSLEIELVNEAFLRMSGFAESDLLGARPPFPWWEDEAVAPTVEEIKGLYRLGIKRLERRYRTKGRDPFWVELTVSPIRRDGEIVSYLISMVDIGDRWSEREEEDPLAARTEALEQAYAALQQELAERIEWEEKLEREVRSRTEELDMSKRFWEQLFQQSPEGIAFLDGEDRIIQVNKSFCKMFGCDCQDVKGAFINTLVGNSPGVQMDAERMTKKLFSGESFVYDTYRTKQDGSLIPVSIHASPFRFGGETFAYCGYRDISDRKKTEERLRYHSSLQNLLARVSYRFVVPSEEIDSLITRSLEDFGRFFQADLCRLIQFDGTGKVIRSLGWHDGDPSEGSLEFERLARGISPKDIPWLWSRLKEDDVVVVNVSDALPQQAILEKQIMEASGADNFLFYPLILRGELSGLIGLGRSSRLGDRSEGMSDFYVFSSIISAALERQEGEKNLKANYLTIQDTFESSIKTMGEMLAARDPYTARHQKNVSRLANLIAARLGMDDDFRKGLKISALVHDIGKIRVPTEILNKPGLLSSLEFDMIKEHPQIGEEILSNIRFPWPVATIVAQHHERIDGSGYPGRISGKDILPQAKVLAVADVVEAMTSHRPYRPGLGLVAALEEIARGKGSLYDPAAVDACMGLLRTRENLDFLVD</sequence>
<dbReference type="SMART" id="SM00091">
    <property type="entry name" value="PAS"/>
    <property type="match status" value="2"/>
</dbReference>
<evidence type="ECO:0000313" key="3">
    <source>
        <dbReference type="Proteomes" id="UP000193355"/>
    </source>
</evidence>
<dbReference type="Gene3D" id="3.30.450.40">
    <property type="match status" value="1"/>
</dbReference>
<dbReference type="Gene3D" id="3.30.450.20">
    <property type="entry name" value="PAS domain"/>
    <property type="match status" value="2"/>
</dbReference>
<dbReference type="EMBL" id="FXBB01000018">
    <property type="protein sequence ID" value="SMG33388.1"/>
    <property type="molecule type" value="Genomic_DNA"/>
</dbReference>
<dbReference type="SMART" id="SM00471">
    <property type="entry name" value="HDc"/>
    <property type="match status" value="1"/>
</dbReference>
<dbReference type="InterPro" id="IPR006675">
    <property type="entry name" value="HDIG_dom"/>
</dbReference>
<dbReference type="RefSeq" id="WP_159448283.1">
    <property type="nucleotide sequence ID" value="NZ_FXBB01000018.1"/>
</dbReference>
<dbReference type="InterPro" id="IPR035965">
    <property type="entry name" value="PAS-like_dom_sf"/>
</dbReference>